<evidence type="ECO:0008006" key="3">
    <source>
        <dbReference type="Google" id="ProtNLM"/>
    </source>
</evidence>
<dbReference type="InterPro" id="IPR019812">
    <property type="entry name" value="Hydgase_assmbl_chp_CS"/>
</dbReference>
<dbReference type="NCBIfam" id="TIGR00074">
    <property type="entry name" value="hypC_hupF"/>
    <property type="match status" value="1"/>
</dbReference>
<dbReference type="GO" id="GO:1902670">
    <property type="term" value="F:carbon dioxide binding"/>
    <property type="evidence" value="ECO:0007669"/>
    <property type="project" value="TreeGrafter"/>
</dbReference>
<dbReference type="InterPro" id="IPR001109">
    <property type="entry name" value="Hydrogenase_HupF/HypC"/>
</dbReference>
<name>X1FSI8_9ZZZZ</name>
<comment type="similarity">
    <text evidence="1">Belongs to the HupF/HypC family.</text>
</comment>
<dbReference type="GO" id="GO:0005506">
    <property type="term" value="F:iron ion binding"/>
    <property type="evidence" value="ECO:0007669"/>
    <property type="project" value="TreeGrafter"/>
</dbReference>
<evidence type="ECO:0000313" key="2">
    <source>
        <dbReference type="EMBL" id="GAH23738.1"/>
    </source>
</evidence>
<sequence>MCLAIPGKIIQINVEKSSALVDFDGIQQNVIIALILNPEVGKYVIVHAGYAIEQINENDALEAIEQWKAIADDQNLNLSDIM</sequence>
<dbReference type="PROSITE" id="PS01097">
    <property type="entry name" value="HUPF_HYPC"/>
    <property type="match status" value="1"/>
</dbReference>
<protein>
    <recommendedName>
        <fullName evidence="3">HypC/HybG/HupF family hydrogenase formation chaperone</fullName>
    </recommendedName>
</protein>
<dbReference type="SUPFAM" id="SSF159127">
    <property type="entry name" value="HupF/HypC-like"/>
    <property type="match status" value="1"/>
</dbReference>
<dbReference type="EMBL" id="BARU01002059">
    <property type="protein sequence ID" value="GAH23738.1"/>
    <property type="molecule type" value="Genomic_DNA"/>
</dbReference>
<evidence type="ECO:0000256" key="1">
    <source>
        <dbReference type="ARBA" id="ARBA00006018"/>
    </source>
</evidence>
<dbReference type="Gene3D" id="2.30.30.140">
    <property type="match status" value="1"/>
</dbReference>
<organism evidence="2">
    <name type="scientific">marine sediment metagenome</name>
    <dbReference type="NCBI Taxonomy" id="412755"/>
    <lineage>
        <taxon>unclassified sequences</taxon>
        <taxon>metagenomes</taxon>
        <taxon>ecological metagenomes</taxon>
    </lineage>
</organism>
<proteinExistence type="inferred from homology"/>
<dbReference type="FunFam" id="2.30.30.140:FF:000022">
    <property type="entry name" value="Hydrogenase assembly chaperone HybG"/>
    <property type="match status" value="1"/>
</dbReference>
<dbReference type="GO" id="GO:0051604">
    <property type="term" value="P:protein maturation"/>
    <property type="evidence" value="ECO:0007669"/>
    <property type="project" value="TreeGrafter"/>
</dbReference>
<dbReference type="Pfam" id="PF01455">
    <property type="entry name" value="HupF_HypC"/>
    <property type="match status" value="1"/>
</dbReference>
<dbReference type="PANTHER" id="PTHR35177:SF2">
    <property type="entry name" value="HYDROGENASE MATURATION FACTOR HYBG"/>
    <property type="match status" value="1"/>
</dbReference>
<gene>
    <name evidence="2" type="ORF">S03H2_05033</name>
</gene>
<dbReference type="PANTHER" id="PTHR35177">
    <property type="entry name" value="HYDROGENASE MATURATION FACTOR HYBG"/>
    <property type="match status" value="1"/>
</dbReference>
<reference evidence="2" key="1">
    <citation type="journal article" date="2014" name="Front. Microbiol.">
        <title>High frequency of phylogenetically diverse reductive dehalogenase-homologous genes in deep subseafloor sedimentary metagenomes.</title>
        <authorList>
            <person name="Kawai M."/>
            <person name="Futagami T."/>
            <person name="Toyoda A."/>
            <person name="Takaki Y."/>
            <person name="Nishi S."/>
            <person name="Hori S."/>
            <person name="Arai W."/>
            <person name="Tsubouchi T."/>
            <person name="Morono Y."/>
            <person name="Uchiyama I."/>
            <person name="Ito T."/>
            <person name="Fujiyama A."/>
            <person name="Inagaki F."/>
            <person name="Takami H."/>
        </authorList>
    </citation>
    <scope>NUCLEOTIDE SEQUENCE</scope>
    <source>
        <strain evidence="2">Expedition CK06-06</strain>
    </source>
</reference>
<dbReference type="PRINTS" id="PR00445">
    <property type="entry name" value="HUPFHYPC"/>
</dbReference>
<accession>X1FSI8</accession>
<comment type="caution">
    <text evidence="2">The sequence shown here is derived from an EMBL/GenBank/DDBJ whole genome shotgun (WGS) entry which is preliminary data.</text>
</comment>
<dbReference type="AlphaFoldDB" id="X1FSI8"/>